<proteinExistence type="predicted"/>
<feature type="domain" description="Peptidase S53" evidence="1">
    <location>
        <begin position="56"/>
        <end position="425"/>
    </location>
</feature>
<dbReference type="PANTHER" id="PTHR14218:SF15">
    <property type="entry name" value="TRIPEPTIDYL-PEPTIDASE 1"/>
    <property type="match status" value="1"/>
</dbReference>
<dbReference type="SUPFAM" id="SSF52743">
    <property type="entry name" value="Subtilisin-like"/>
    <property type="match status" value="1"/>
</dbReference>
<dbReference type="CDD" id="cd04056">
    <property type="entry name" value="Peptidases_S53"/>
    <property type="match status" value="1"/>
</dbReference>
<comment type="caution">
    <text evidence="2">The sequence shown here is derived from an EMBL/GenBank/DDBJ whole genome shotgun (WGS) entry which is preliminary data.</text>
</comment>
<gene>
    <name evidence="2" type="ORF">GHK86_01865</name>
</gene>
<reference evidence="2 3" key="1">
    <citation type="submission" date="2019-11" db="EMBL/GenBank/DDBJ databases">
        <title>Acidiferrimicrobium australis gen. nov., sp. nov., an acidophilic and obligately heterotrophic, member of the Actinobacteria that catalyses dissimilatory oxido- reduction of iron isolated from metal-rich acidic water in Chile.</title>
        <authorList>
            <person name="Gonzalez D."/>
            <person name="Huber K."/>
            <person name="Hedrich S."/>
            <person name="Rojas-Villalobos C."/>
            <person name="Quatrini R."/>
            <person name="Dinamarca M.A."/>
            <person name="Schwarz A."/>
            <person name="Canales C."/>
            <person name="Nancucheo I."/>
        </authorList>
    </citation>
    <scope>NUCLEOTIDE SEQUENCE [LARGE SCALE GENOMIC DNA]</scope>
    <source>
        <strain evidence="2 3">USS-CCA1</strain>
    </source>
</reference>
<protein>
    <recommendedName>
        <fullName evidence="1">Peptidase S53 domain-containing protein</fullName>
    </recommendedName>
</protein>
<dbReference type="Gene3D" id="3.40.50.200">
    <property type="entry name" value="Peptidase S8/S53 domain"/>
    <property type="match status" value="1"/>
</dbReference>
<dbReference type="Proteomes" id="UP000437736">
    <property type="component" value="Unassembled WGS sequence"/>
</dbReference>
<evidence type="ECO:0000313" key="2">
    <source>
        <dbReference type="EMBL" id="MST31479.1"/>
    </source>
</evidence>
<accession>A0ABW9QQ10</accession>
<dbReference type="PANTHER" id="PTHR14218">
    <property type="entry name" value="PROTEASE S8 TRIPEPTIDYL PEPTIDASE I CLN2"/>
    <property type="match status" value="1"/>
</dbReference>
<evidence type="ECO:0000313" key="3">
    <source>
        <dbReference type="Proteomes" id="UP000437736"/>
    </source>
</evidence>
<sequence length="432" mass="44103">MAFAALGAVGGTASAATGNSTPITYTVHPIAIQAASSLSSGGFVPSTCVKEVGLACYTPSIFHTAYQIPWTVNGEPAGTGTSVAIIDAYGSPTVAQDLATYDQTFGLPAANLHVYYPGGKPTYNPLQNHSETSWAEETSLDVQTVHALAPGATINLIVAANNAGNVLNNAEQYAITNHLGDVMSMSFGSPEAAIAGGGNNLQLQQADAIYQQAAKDGISVFASSGDSGASAGYPTANASFPASDPYVTSTGGTDLFANNKGVYQSEYTWNDSDPSTCPFGCQYGVFGATGGAPSSVFARPAYQSATGYATRTTSDVAFNASVYTATMIYLGFLGGPNNGFYFFGGTSEASPSWAAITADLDQAAGRDLGQMNPILYSLPTADFHDITVGNNALDGPGFSAGPGYDLPTGLGTPIVSKLMGSLAKGARLGYKA</sequence>
<dbReference type="PROSITE" id="PS51695">
    <property type="entry name" value="SEDOLISIN"/>
    <property type="match status" value="1"/>
</dbReference>
<dbReference type="InterPro" id="IPR036852">
    <property type="entry name" value="Peptidase_S8/S53_dom_sf"/>
</dbReference>
<organism evidence="2 3">
    <name type="scientific">Acidiferrimicrobium australe</name>
    <dbReference type="NCBI Taxonomy" id="2664430"/>
    <lineage>
        <taxon>Bacteria</taxon>
        <taxon>Bacillati</taxon>
        <taxon>Actinomycetota</taxon>
        <taxon>Acidimicrobiia</taxon>
        <taxon>Acidimicrobiales</taxon>
        <taxon>Acidimicrobiaceae</taxon>
        <taxon>Acidiferrimicrobium</taxon>
    </lineage>
</organism>
<evidence type="ECO:0000259" key="1">
    <source>
        <dbReference type="PROSITE" id="PS51695"/>
    </source>
</evidence>
<dbReference type="InterPro" id="IPR050819">
    <property type="entry name" value="Tripeptidyl-peptidase_I"/>
</dbReference>
<keyword evidence="3" id="KW-1185">Reference proteome</keyword>
<name>A0ABW9QQ10_9ACTN</name>
<dbReference type="InterPro" id="IPR030400">
    <property type="entry name" value="Sedolisin_dom"/>
</dbReference>
<dbReference type="EMBL" id="WJHE01000075">
    <property type="protein sequence ID" value="MST31479.1"/>
    <property type="molecule type" value="Genomic_DNA"/>
</dbReference>